<dbReference type="NCBIfam" id="TIGR01800">
    <property type="entry name" value="cit_synth_II"/>
    <property type="match status" value="1"/>
</dbReference>
<comment type="catalytic activity">
    <reaction evidence="5">
        <text>propanoyl-CoA + oxaloacetate + H2O = (2S,3S)-2-methylcitrate + CoA + H(+)</text>
        <dbReference type="Rhea" id="RHEA:23780"/>
        <dbReference type="ChEBI" id="CHEBI:15377"/>
        <dbReference type="ChEBI" id="CHEBI:15378"/>
        <dbReference type="ChEBI" id="CHEBI:16452"/>
        <dbReference type="ChEBI" id="CHEBI:57287"/>
        <dbReference type="ChEBI" id="CHEBI:57392"/>
        <dbReference type="ChEBI" id="CHEBI:58853"/>
        <dbReference type="EC" id="2.3.3.5"/>
    </reaction>
</comment>
<dbReference type="GO" id="GO:0019679">
    <property type="term" value="P:propionate metabolic process, methylcitrate cycle"/>
    <property type="evidence" value="ECO:0007669"/>
    <property type="project" value="TreeGrafter"/>
</dbReference>
<gene>
    <name evidence="9" type="ORF">XJ32_08805</name>
</gene>
<dbReference type="GO" id="GO:0005975">
    <property type="term" value="P:carbohydrate metabolic process"/>
    <property type="evidence" value="ECO:0007669"/>
    <property type="project" value="TreeGrafter"/>
</dbReference>
<dbReference type="InterPro" id="IPR036969">
    <property type="entry name" value="Citrate_synthase_sf"/>
</dbReference>
<dbReference type="InterPro" id="IPR024176">
    <property type="entry name" value="Citrate_synthase_bac-typ"/>
</dbReference>
<comment type="pathway">
    <text evidence="1">Carbohydrate metabolism; tricarboxylic acid cycle; isocitrate from oxaloacetate: step 1/2.</text>
</comment>
<organism evidence="9 10">
    <name type="scientific">Helicobacter bilis</name>
    <dbReference type="NCBI Taxonomy" id="37372"/>
    <lineage>
        <taxon>Bacteria</taxon>
        <taxon>Pseudomonadati</taxon>
        <taxon>Campylobacterota</taxon>
        <taxon>Epsilonproteobacteria</taxon>
        <taxon>Campylobacterales</taxon>
        <taxon>Helicobacteraceae</taxon>
        <taxon>Helicobacter</taxon>
    </lineage>
</organism>
<sequence>MAAPTEKVAKKVGGLAGISAGESAICTCGTGHGLNYRGYDIYDLAEHCEFEEVAYLLLKEKLPNKAELESFKKELIAARSLPKELKEVLKLLPKDAHPMDIMRTACSTLGCLEPEEYDVFKASFPNQQRIGTRLLGIFPSVLTFWHHYHTSGKEISTESKQDSIAGYFLESLHQKEPKELWVKAMHASLILYAEHEFNASTFTARVITATMSDVYAGITGAIGALRGPLHGGANEAAMDLIEEFKTPEQATQGILDKLARKDKIMGFGHRVYVEKDPRNVVIKAWSKKLSDDVKDTKGLYPISEAIEKVMWEQKKLFPNLDFYSASAYHFMGIPTPYFTPIFIFSRTAGWLAHIFEQRGNNKLIRPSSQYTGPENKAFIPMDKR</sequence>
<dbReference type="FunFam" id="1.10.230.10:FF:000003">
    <property type="entry name" value="Citrate synthase"/>
    <property type="match status" value="1"/>
</dbReference>
<dbReference type="CDD" id="cd06108">
    <property type="entry name" value="Ec2MCS_like"/>
    <property type="match status" value="1"/>
</dbReference>
<evidence type="ECO:0000256" key="7">
    <source>
        <dbReference type="PIRNR" id="PIRNR001369"/>
    </source>
</evidence>
<protein>
    <recommendedName>
        <fullName evidence="7">Citrate synthase</fullName>
    </recommendedName>
</protein>
<keyword evidence="4 7" id="KW-0808">Transferase</keyword>
<dbReference type="InterPro" id="IPR002020">
    <property type="entry name" value="Citrate_synthase"/>
</dbReference>
<feature type="active site" evidence="8">
    <location>
        <position position="321"/>
    </location>
</feature>
<dbReference type="Pfam" id="PF00285">
    <property type="entry name" value="Citrate_synt"/>
    <property type="match status" value="1"/>
</dbReference>
<evidence type="ECO:0000256" key="3">
    <source>
        <dbReference type="ARBA" id="ARBA00022532"/>
    </source>
</evidence>
<evidence type="ECO:0000256" key="8">
    <source>
        <dbReference type="PIRSR" id="PIRSR001369-1"/>
    </source>
</evidence>
<dbReference type="KEGG" id="hbl:XJ32_08805"/>
<dbReference type="Gene3D" id="1.10.230.10">
    <property type="entry name" value="Cytochrome P450-Terp, domain 2"/>
    <property type="match status" value="1"/>
</dbReference>
<dbReference type="InterPro" id="IPR016142">
    <property type="entry name" value="Citrate_synth-like_lrg_a-sub"/>
</dbReference>
<dbReference type="InterPro" id="IPR011278">
    <property type="entry name" value="2-MeCitrate/Citrate_synth_II"/>
</dbReference>
<dbReference type="GO" id="GO:0036440">
    <property type="term" value="F:citrate synthase activity"/>
    <property type="evidence" value="ECO:0007669"/>
    <property type="project" value="UniProtKB-EC"/>
</dbReference>
<evidence type="ECO:0000313" key="9">
    <source>
        <dbReference type="EMBL" id="AQQ60172.1"/>
    </source>
</evidence>
<comment type="similarity">
    <text evidence="2 7">Belongs to the citrate synthase family.</text>
</comment>
<dbReference type="GO" id="GO:0006099">
    <property type="term" value="P:tricarboxylic acid cycle"/>
    <property type="evidence" value="ECO:0007669"/>
    <property type="project" value="UniProtKB-UniPathway"/>
</dbReference>
<dbReference type="RefSeq" id="WP_077389147.1">
    <property type="nucleotide sequence ID" value="NZ_CP019645.1"/>
</dbReference>
<evidence type="ECO:0000256" key="1">
    <source>
        <dbReference type="ARBA" id="ARBA00004751"/>
    </source>
</evidence>
<dbReference type="GO" id="GO:0050440">
    <property type="term" value="F:2-methylcitrate synthase activity"/>
    <property type="evidence" value="ECO:0007669"/>
    <property type="project" value="UniProtKB-EC"/>
</dbReference>
<dbReference type="Gene3D" id="1.10.580.10">
    <property type="entry name" value="Citrate Synthase, domain 1"/>
    <property type="match status" value="1"/>
</dbReference>
<dbReference type="UniPathway" id="UPA00223">
    <property type="reaction ID" value="UER00717"/>
</dbReference>
<dbReference type="EMBL" id="CP019645">
    <property type="protein sequence ID" value="AQQ60172.1"/>
    <property type="molecule type" value="Genomic_DNA"/>
</dbReference>
<feature type="active site" evidence="8">
    <location>
        <position position="269"/>
    </location>
</feature>
<evidence type="ECO:0000256" key="4">
    <source>
        <dbReference type="ARBA" id="ARBA00022679"/>
    </source>
</evidence>
<dbReference type="NCBIfam" id="NF009006">
    <property type="entry name" value="PRK12351.1"/>
    <property type="match status" value="1"/>
</dbReference>
<comment type="catalytic activity">
    <reaction evidence="6">
        <text>oxaloacetate + acetyl-CoA + H2O = citrate + CoA + H(+)</text>
        <dbReference type="Rhea" id="RHEA:16845"/>
        <dbReference type="ChEBI" id="CHEBI:15377"/>
        <dbReference type="ChEBI" id="CHEBI:15378"/>
        <dbReference type="ChEBI" id="CHEBI:16452"/>
        <dbReference type="ChEBI" id="CHEBI:16947"/>
        <dbReference type="ChEBI" id="CHEBI:57287"/>
        <dbReference type="ChEBI" id="CHEBI:57288"/>
        <dbReference type="EC" id="2.3.3.16"/>
    </reaction>
</comment>
<keyword evidence="9" id="KW-0012">Acyltransferase</keyword>
<dbReference type="PANTHER" id="PTHR11739">
    <property type="entry name" value="CITRATE SYNTHASE"/>
    <property type="match status" value="1"/>
</dbReference>
<evidence type="ECO:0000256" key="5">
    <source>
        <dbReference type="ARBA" id="ARBA00049052"/>
    </source>
</evidence>
<proteinExistence type="inferred from homology"/>
<dbReference type="Proteomes" id="UP000188298">
    <property type="component" value="Chromosome"/>
</dbReference>
<evidence type="ECO:0000313" key="10">
    <source>
        <dbReference type="Proteomes" id="UP000188298"/>
    </source>
</evidence>
<dbReference type="GO" id="GO:0005737">
    <property type="term" value="C:cytoplasm"/>
    <property type="evidence" value="ECO:0007669"/>
    <property type="project" value="InterPro"/>
</dbReference>
<dbReference type="PIRSF" id="PIRSF001369">
    <property type="entry name" value="Citrate_synth"/>
    <property type="match status" value="1"/>
</dbReference>
<dbReference type="PRINTS" id="PR00143">
    <property type="entry name" value="CITRTSNTHASE"/>
</dbReference>
<name>A0A1Q2LJR6_9HELI</name>
<evidence type="ECO:0000256" key="2">
    <source>
        <dbReference type="ARBA" id="ARBA00010566"/>
    </source>
</evidence>
<dbReference type="SUPFAM" id="SSF48256">
    <property type="entry name" value="Citrate synthase"/>
    <property type="match status" value="1"/>
</dbReference>
<accession>A0A1Q2LJR6</accession>
<dbReference type="AlphaFoldDB" id="A0A1Q2LJR6"/>
<evidence type="ECO:0000256" key="6">
    <source>
        <dbReference type="ARBA" id="ARBA00049288"/>
    </source>
</evidence>
<dbReference type="PANTHER" id="PTHR11739:SF25">
    <property type="entry name" value="CITRATE SYNTHASE-RELATED PROTEIN DDB_G0287281"/>
    <property type="match status" value="1"/>
</dbReference>
<keyword evidence="3" id="KW-0816">Tricarboxylic acid cycle</keyword>
<reference evidence="9 10" key="1">
    <citation type="submission" date="2017-02" db="EMBL/GenBank/DDBJ databases">
        <title>Whole genome sequencing of Helicobacter bilis strain AAQJH.</title>
        <authorList>
            <person name="Conlan S."/>
            <person name="Thomas P.J."/>
            <person name="Mullikin J."/>
            <person name="Palmore T.N."/>
            <person name="Frank K.M."/>
            <person name="Segre J.A."/>
        </authorList>
    </citation>
    <scope>NUCLEOTIDE SEQUENCE [LARGE SCALE GENOMIC DNA]</scope>
    <source>
        <strain evidence="9 10">AAQJH</strain>
    </source>
</reference>
<dbReference type="InterPro" id="IPR016143">
    <property type="entry name" value="Citrate_synth-like_sm_a-sub"/>
</dbReference>